<dbReference type="RefSeq" id="XP_056057551.1">
    <property type="nucleotide sequence ID" value="XM_056198526.1"/>
</dbReference>
<sequence length="67" mass="7509">MELLSTIYEWLSCVATRKAEPKVRSHIEAICAAHAEYQASCPLPDNYPPHFASSDGRLISDASFYLH</sequence>
<evidence type="ECO:0000313" key="1">
    <source>
        <dbReference type="EMBL" id="KAJ4159552.1"/>
    </source>
</evidence>
<organism evidence="1 2">
    <name type="scientific">Akanthomyces muscarius</name>
    <name type="common">Entomopathogenic fungus</name>
    <name type="synonym">Lecanicillium muscarium</name>
    <dbReference type="NCBI Taxonomy" id="2231603"/>
    <lineage>
        <taxon>Eukaryota</taxon>
        <taxon>Fungi</taxon>
        <taxon>Dikarya</taxon>
        <taxon>Ascomycota</taxon>
        <taxon>Pezizomycotina</taxon>
        <taxon>Sordariomycetes</taxon>
        <taxon>Hypocreomycetidae</taxon>
        <taxon>Hypocreales</taxon>
        <taxon>Cordycipitaceae</taxon>
        <taxon>Akanthomyces</taxon>
    </lineage>
</organism>
<dbReference type="KEGG" id="amus:LMH87_008450"/>
<evidence type="ECO:0000313" key="2">
    <source>
        <dbReference type="Proteomes" id="UP001144673"/>
    </source>
</evidence>
<protein>
    <submittedName>
        <fullName evidence="1">Uncharacterized protein</fullName>
    </submittedName>
</protein>
<accession>A0A9W8QL73</accession>
<proteinExistence type="predicted"/>
<gene>
    <name evidence="1" type="ORF">LMH87_008450</name>
</gene>
<dbReference type="EMBL" id="JAJHUN010000005">
    <property type="protein sequence ID" value="KAJ4159552.1"/>
    <property type="molecule type" value="Genomic_DNA"/>
</dbReference>
<dbReference type="Proteomes" id="UP001144673">
    <property type="component" value="Unassembled WGS sequence"/>
</dbReference>
<keyword evidence="2" id="KW-1185">Reference proteome</keyword>
<name>A0A9W8QL73_AKAMU</name>
<reference evidence="1" key="1">
    <citation type="journal article" date="2023" name="Access Microbiol">
        <title>De-novo genome assembly for Akanthomyces muscarius, a biocontrol agent of insect agricultural pests.</title>
        <authorList>
            <person name="Erdos Z."/>
            <person name="Studholme D.J."/>
            <person name="Raymond B."/>
            <person name="Sharma M."/>
        </authorList>
    </citation>
    <scope>NUCLEOTIDE SEQUENCE</scope>
    <source>
        <strain evidence="1">Ve6</strain>
    </source>
</reference>
<comment type="caution">
    <text evidence="1">The sequence shown here is derived from an EMBL/GenBank/DDBJ whole genome shotgun (WGS) entry which is preliminary data.</text>
</comment>
<dbReference type="AlphaFoldDB" id="A0A9W8QL73"/>
<dbReference type="GeneID" id="80895609"/>